<sequence>MRKSILALLFLFCLTACGSSNGGLTTKDLAIKKVDDDKAVVQYGMSRVDAEKLLGEGEDIKIGNSFAYSSGVRIMYREDKVAGINLTEESEDMYETVGGLKIGMSKEDVKKIYGDQYLADLEKNLDYAYDSDSKQFVKESEWAKNIEDNTKIHLISVMFDGNGNVRSILLTDKQMAMTYR</sequence>
<feature type="chain" id="PRO_5046128969" description="Lipoprotein" evidence="1">
    <location>
        <begin position="19"/>
        <end position="180"/>
    </location>
</feature>
<feature type="signal peptide" evidence="1">
    <location>
        <begin position="1"/>
        <end position="18"/>
    </location>
</feature>
<keyword evidence="3" id="KW-1185">Reference proteome</keyword>
<evidence type="ECO:0008006" key="4">
    <source>
        <dbReference type="Google" id="ProtNLM"/>
    </source>
</evidence>
<proteinExistence type="predicted"/>
<comment type="caution">
    <text evidence="2">The sequence shown here is derived from an EMBL/GenBank/DDBJ whole genome shotgun (WGS) entry which is preliminary data.</text>
</comment>
<gene>
    <name evidence="2" type="ORF">GC101_10875</name>
</gene>
<keyword evidence="1" id="KW-0732">Signal</keyword>
<name>A0ABX1YHE6_9BACL</name>
<dbReference type="Proteomes" id="UP000596857">
    <property type="component" value="Unassembled WGS sequence"/>
</dbReference>
<protein>
    <recommendedName>
        <fullName evidence="4">Lipoprotein</fullName>
    </recommendedName>
</protein>
<evidence type="ECO:0000256" key="1">
    <source>
        <dbReference type="SAM" id="SignalP"/>
    </source>
</evidence>
<accession>A0ABX1YHE6</accession>
<dbReference type="RefSeq" id="WP_171717258.1">
    <property type="nucleotide sequence ID" value="NZ_WHOB01000027.1"/>
</dbReference>
<organism evidence="2 3">
    <name type="scientific">Paenibacillus phytohabitans</name>
    <dbReference type="NCBI Taxonomy" id="2654978"/>
    <lineage>
        <taxon>Bacteria</taxon>
        <taxon>Bacillati</taxon>
        <taxon>Bacillota</taxon>
        <taxon>Bacilli</taxon>
        <taxon>Bacillales</taxon>
        <taxon>Paenibacillaceae</taxon>
        <taxon>Paenibacillus</taxon>
    </lineage>
</organism>
<evidence type="ECO:0000313" key="2">
    <source>
        <dbReference type="EMBL" id="NOU79381.1"/>
    </source>
</evidence>
<dbReference type="EMBL" id="WHOB01000027">
    <property type="protein sequence ID" value="NOU79381.1"/>
    <property type="molecule type" value="Genomic_DNA"/>
</dbReference>
<evidence type="ECO:0000313" key="3">
    <source>
        <dbReference type="Proteomes" id="UP000596857"/>
    </source>
</evidence>
<reference evidence="2 3" key="1">
    <citation type="submission" date="2019-10" db="EMBL/GenBank/DDBJ databases">
        <title>Description of Paenibacillus terricola sp. nov.</title>
        <authorList>
            <person name="Carlier A."/>
            <person name="Qi S."/>
        </authorList>
    </citation>
    <scope>NUCLEOTIDE SEQUENCE [LARGE SCALE GENOMIC DNA]</scope>
    <source>
        <strain evidence="2 3">LMG 31459</strain>
    </source>
</reference>